<reference evidence="2" key="1">
    <citation type="journal article" date="2021" name="Front. Microbiol.">
        <title>Comprehensive Comparative Genomics and Phenotyping of Methylobacterium Species.</title>
        <authorList>
            <person name="Alessa O."/>
            <person name="Ogura Y."/>
            <person name="Fujitani Y."/>
            <person name="Takami H."/>
            <person name="Hayashi T."/>
            <person name="Sahin N."/>
            <person name="Tani A."/>
        </authorList>
    </citation>
    <scope>NUCLEOTIDE SEQUENCE</scope>
    <source>
        <strain evidence="2">DSM 19015</strain>
    </source>
</reference>
<evidence type="ECO:0000313" key="3">
    <source>
        <dbReference type="Proteomes" id="UP001055125"/>
    </source>
</evidence>
<dbReference type="InterPro" id="IPR011551">
    <property type="entry name" value="NTP_PyrPHydrolase_MazG"/>
</dbReference>
<dbReference type="EMBL" id="BPQP01000041">
    <property type="protein sequence ID" value="GJD95607.1"/>
    <property type="molecule type" value="Genomic_DNA"/>
</dbReference>
<protein>
    <submittedName>
        <fullName evidence="2">Nucleoside triphosphate pyrophosphohydrolase</fullName>
    </submittedName>
</protein>
<dbReference type="InterPro" id="IPR048015">
    <property type="entry name" value="NTP-PPase_MazG-like_N"/>
</dbReference>
<keyword evidence="3" id="KW-1185">Reference proteome</keyword>
<dbReference type="PANTHER" id="PTHR30522">
    <property type="entry name" value="NUCLEOSIDE TRIPHOSPHATE PYROPHOSPHOHYDROLASE"/>
    <property type="match status" value="1"/>
</dbReference>
<reference evidence="2" key="2">
    <citation type="submission" date="2021-08" db="EMBL/GenBank/DDBJ databases">
        <authorList>
            <person name="Tani A."/>
            <person name="Ola A."/>
            <person name="Ogura Y."/>
            <person name="Katsura K."/>
            <person name="Hayashi T."/>
        </authorList>
    </citation>
    <scope>NUCLEOTIDE SEQUENCE</scope>
    <source>
        <strain evidence="2">DSM 19015</strain>
    </source>
</reference>
<dbReference type="Gene3D" id="1.10.287.1080">
    <property type="entry name" value="MazG-like"/>
    <property type="match status" value="2"/>
</dbReference>
<feature type="domain" description="NTP pyrophosphohydrolase MazG-like" evidence="1">
    <location>
        <begin position="182"/>
        <end position="242"/>
    </location>
</feature>
<dbReference type="CDD" id="cd11529">
    <property type="entry name" value="NTP-PPase_MazG_Cterm"/>
    <property type="match status" value="1"/>
</dbReference>
<proteinExistence type="predicted"/>
<dbReference type="PANTHER" id="PTHR30522:SF0">
    <property type="entry name" value="NUCLEOSIDE TRIPHOSPHATE PYROPHOSPHOHYDROLASE"/>
    <property type="match status" value="1"/>
</dbReference>
<dbReference type="RefSeq" id="WP_238244751.1">
    <property type="nucleotide sequence ID" value="NZ_BPQP01000041.1"/>
</dbReference>
<evidence type="ECO:0000259" key="1">
    <source>
        <dbReference type="Pfam" id="PF03819"/>
    </source>
</evidence>
<dbReference type="Pfam" id="PF03819">
    <property type="entry name" value="MazG"/>
    <property type="match status" value="2"/>
</dbReference>
<sequence>MSASDTAEPASGILKLFRLMADLRDPERGCAWDRAQTFSTIAPYTIEEAYEVADAITRGDHLDLQQELGDLLLQVVFHARIAEEAGLFRFEDVVEAVVGKLIRRHPHVFDADGRLLAEQAPQDEETVGKIWEQAKAREQEGQGDPSGNPLSGIARSLPALMRAEKLSRKAAGYGFDWPEPREVLAKVREELDEIEEAMGMGDPAKIDEEIGDLLFSVANLGRHFGIKTEYSLSKGNDKFERRFLAMADKLRAEGRPLEEADLAAMEAAWQTVKRDEAT</sequence>
<dbReference type="InterPro" id="IPR004518">
    <property type="entry name" value="MazG-like_dom"/>
</dbReference>
<comment type="caution">
    <text evidence="2">The sequence shown here is derived from an EMBL/GenBank/DDBJ whole genome shotgun (WGS) entry which is preliminary data.</text>
</comment>
<feature type="domain" description="NTP pyrophosphohydrolase MazG-like" evidence="1">
    <location>
        <begin position="36"/>
        <end position="109"/>
    </location>
</feature>
<gene>
    <name evidence="2" type="primary">mazG</name>
    <name evidence="2" type="ORF">OCOJLMKI_2820</name>
</gene>
<dbReference type="CDD" id="cd11528">
    <property type="entry name" value="NTP-PPase_MazG_Nterm"/>
    <property type="match status" value="1"/>
</dbReference>
<dbReference type="NCBIfam" id="NF007113">
    <property type="entry name" value="PRK09562.1"/>
    <property type="match status" value="1"/>
</dbReference>
<name>A0ABQ4S1E2_9HYPH</name>
<dbReference type="InterPro" id="IPR048011">
    <property type="entry name" value="NTP-PPase_MazG-like_C"/>
</dbReference>
<dbReference type="Proteomes" id="UP001055125">
    <property type="component" value="Unassembled WGS sequence"/>
</dbReference>
<dbReference type="NCBIfam" id="TIGR00444">
    <property type="entry name" value="mazG"/>
    <property type="match status" value="1"/>
</dbReference>
<evidence type="ECO:0000313" key="2">
    <source>
        <dbReference type="EMBL" id="GJD95607.1"/>
    </source>
</evidence>
<dbReference type="SUPFAM" id="SSF101386">
    <property type="entry name" value="all-alpha NTP pyrophosphatases"/>
    <property type="match status" value="2"/>
</dbReference>
<accession>A0ABQ4S1E2</accession>
<organism evidence="2 3">
    <name type="scientific">Methylobacterium iners</name>
    <dbReference type="NCBI Taxonomy" id="418707"/>
    <lineage>
        <taxon>Bacteria</taxon>
        <taxon>Pseudomonadati</taxon>
        <taxon>Pseudomonadota</taxon>
        <taxon>Alphaproteobacteria</taxon>
        <taxon>Hyphomicrobiales</taxon>
        <taxon>Methylobacteriaceae</taxon>
        <taxon>Methylobacterium</taxon>
    </lineage>
</organism>